<dbReference type="PANTHER" id="PTHR32114">
    <property type="entry name" value="ABC TRANSPORTER ABCH.3"/>
    <property type="match status" value="1"/>
</dbReference>
<feature type="coiled-coil region" evidence="4">
    <location>
        <begin position="214"/>
        <end position="322"/>
    </location>
</feature>
<dbReference type="Proteomes" id="UP001564657">
    <property type="component" value="Unassembled WGS sequence"/>
</dbReference>
<dbReference type="InterPro" id="IPR038729">
    <property type="entry name" value="Rad50/SbcC_AAA"/>
</dbReference>
<dbReference type="PANTHER" id="PTHR32114:SF2">
    <property type="entry name" value="ABC TRANSPORTER ABCH.3"/>
    <property type="match status" value="1"/>
</dbReference>
<keyword evidence="7" id="KW-1185">Reference proteome</keyword>
<dbReference type="Pfam" id="PF13476">
    <property type="entry name" value="AAA_23"/>
    <property type="match status" value="1"/>
</dbReference>
<dbReference type="RefSeq" id="WP_369704094.1">
    <property type="nucleotide sequence ID" value="NZ_JBGEWD010000006.1"/>
</dbReference>
<feature type="coiled-coil region" evidence="4">
    <location>
        <begin position="361"/>
        <end position="399"/>
    </location>
</feature>
<accession>A0ABV4BN64</accession>
<feature type="coiled-coil region" evidence="4">
    <location>
        <begin position="906"/>
        <end position="995"/>
    </location>
</feature>
<evidence type="ECO:0000256" key="3">
    <source>
        <dbReference type="ARBA" id="ARBA00013368"/>
    </source>
</evidence>
<dbReference type="Gene3D" id="3.40.50.300">
    <property type="entry name" value="P-loop containing nucleotide triphosphate hydrolases"/>
    <property type="match status" value="2"/>
</dbReference>
<dbReference type="SUPFAM" id="SSF52540">
    <property type="entry name" value="P-loop containing nucleoside triphosphate hydrolases"/>
    <property type="match status" value="2"/>
</dbReference>
<dbReference type="EMBL" id="JBGEWD010000006">
    <property type="protein sequence ID" value="MEY8000209.1"/>
    <property type="molecule type" value="Genomic_DNA"/>
</dbReference>
<proteinExistence type="inferred from homology"/>
<evidence type="ECO:0000256" key="4">
    <source>
        <dbReference type="SAM" id="Coils"/>
    </source>
</evidence>
<organism evidence="6 7">
    <name type="scientific">Clostridium moutaii</name>
    <dbReference type="NCBI Taxonomy" id="3240932"/>
    <lineage>
        <taxon>Bacteria</taxon>
        <taxon>Bacillati</taxon>
        <taxon>Bacillota</taxon>
        <taxon>Clostridia</taxon>
        <taxon>Eubacteriales</taxon>
        <taxon>Clostridiaceae</taxon>
        <taxon>Clostridium</taxon>
    </lineage>
</organism>
<sequence>MKPINLKIKGLNSFVETQEIDFKKLTSRGIFGIFGPTGSGKSTVLDGITLALYGEVARKSSNFMNVNCNSLNVSYEFEISEKKIKTYRVEREFRRENKTGKVRSKSARIMDVTGKSEEVLEEGAKNVTEKCEEILGLKLEDFTRTVVLPQGRFSEFLKLEGKDRRNMLERLFSLQRYGDDLSFKLSAKSKEEREKASVLQGQLKGYEGIGGETLEEKSKELKGIEKQYGRCKIEYNVMEQKFNDGKELWKLQLELDEKVNERKLLREKEGQVNECEKKVRLAEGALKVKPYMDNFENTLNQMKTIKKELLNLNNKIDVIRENKNKIEIILNEIRGKKDKELPELRVKQQKIADAVEEGIILNQLQQKKKLLKKDIEYLKKNLQNKNDEMINNKNYIEELLSNVRKKEETMEILKIPEEYKRKINKGMIILINYENITDKKNDLCKDIENCRMNMKEARNEGEILLENIKEKEKLLEDNTRKLNKLLEMCPGDENTLLVFQAKLSSAKSKWDRYGDYKNSADKSKNIVQNLKKELKNKFGIKSDLEREIKEINEKVEKFKKDDLANILRNTLSEGDSCPVCGSAYHHVESFNIIDTSSLEKLKIDLSQKENKSRELTEEIIKMETNILSEEENIKENQKSIKELGEEFKGTSINILQNEFYKLKCNVTEFNNKKSILEEKIKILKDGKTSMDIDYSREITIQDQNRVQLTRLQRDLNTEEEKLKIMEDQLSALKVELSVEDFKIKSNEISEKEKERVKLESEIRKFRNDLDIKRNEKEELNSRITDLKEKLSEKQAKFQETDKNICEKENSIKNKVGQTMDLEDLNKELAESIERIESEYAIAEKNNKEIEKDYDIYNNKIIAAQSSLVNLNERNLREGKSLEKALKEQLFKDISEVKKFFMNRLEMNRLKEKIQEYKDSLIKLNGTIENLYKNTEGKTLTEGQWIQMQHDKNEKNNELKKLYEGKIKLNQEVNSINMKLSELKVLLEKKEKMEHKLGLLDDLEKLFKGKKFVEFVAGNQLKYISLEADKKLREITCENYGLEVDADGRFFIRDYKNGGKERDASTLSGGETFVTSLALALALSAQIQLKGTAPLELFFLDEGFGTLDDNLLEIVMDSLEKIHNDKLSIGIISHLEVIKERMPVKLVVSPAEAGMGGSKVKIEIN</sequence>
<evidence type="ECO:0000313" key="7">
    <source>
        <dbReference type="Proteomes" id="UP001564657"/>
    </source>
</evidence>
<name>A0ABV4BN64_9CLOT</name>
<keyword evidence="4" id="KW-0175">Coiled coil</keyword>
<evidence type="ECO:0000259" key="5">
    <source>
        <dbReference type="Pfam" id="PF13476"/>
    </source>
</evidence>
<feature type="coiled-coil region" evidence="4">
    <location>
        <begin position="440"/>
        <end position="488"/>
    </location>
</feature>
<feature type="coiled-coil region" evidence="4">
    <location>
        <begin position="527"/>
        <end position="561"/>
    </location>
</feature>
<protein>
    <recommendedName>
        <fullName evidence="3">Nuclease SbcCD subunit C</fullName>
    </recommendedName>
</protein>
<reference evidence="6 7" key="1">
    <citation type="submission" date="2024-08" db="EMBL/GenBank/DDBJ databases">
        <title>Clostridium lapicellarii sp. nov., and Clostridium renhuaiense sp. nov., two species isolated from the mud in a fermentation cellar used for producing sauce-flavour Chinese liquors.</title>
        <authorList>
            <person name="Yang F."/>
            <person name="Wang H."/>
            <person name="Chen L.Q."/>
            <person name="Zhou N."/>
            <person name="Lu J.J."/>
            <person name="Pu X.X."/>
            <person name="Wan B."/>
            <person name="Wang L."/>
            <person name="Liu S.J."/>
        </authorList>
    </citation>
    <scope>NUCLEOTIDE SEQUENCE [LARGE SCALE GENOMIC DNA]</scope>
    <source>
        <strain evidence="6 7">MT-5</strain>
    </source>
</reference>
<dbReference type="InterPro" id="IPR027417">
    <property type="entry name" value="P-loop_NTPase"/>
</dbReference>
<evidence type="ECO:0000256" key="1">
    <source>
        <dbReference type="ARBA" id="ARBA00006930"/>
    </source>
</evidence>
<gene>
    <name evidence="6" type="ORF">AB8U03_08365</name>
</gene>
<feature type="coiled-coil region" evidence="4">
    <location>
        <begin position="708"/>
        <end position="859"/>
    </location>
</feature>
<dbReference type="Pfam" id="PF13558">
    <property type="entry name" value="SbcC_Walker_B"/>
    <property type="match status" value="1"/>
</dbReference>
<feature type="domain" description="Rad50/SbcC-type AAA" evidence="5">
    <location>
        <begin position="6"/>
        <end position="316"/>
    </location>
</feature>
<feature type="coiled-coil region" evidence="4">
    <location>
        <begin position="598"/>
        <end position="646"/>
    </location>
</feature>
<comment type="caution">
    <text evidence="6">The sequence shown here is derived from an EMBL/GenBank/DDBJ whole genome shotgun (WGS) entry which is preliminary data.</text>
</comment>
<evidence type="ECO:0000256" key="2">
    <source>
        <dbReference type="ARBA" id="ARBA00011322"/>
    </source>
</evidence>
<comment type="similarity">
    <text evidence="1">Belongs to the SMC family. SbcC subfamily.</text>
</comment>
<comment type="subunit">
    <text evidence="2">Heterodimer of SbcC and SbcD.</text>
</comment>
<evidence type="ECO:0000313" key="6">
    <source>
        <dbReference type="EMBL" id="MEY8000209.1"/>
    </source>
</evidence>